<protein>
    <recommendedName>
        <fullName evidence="3">F-box domain-containing protein</fullName>
    </recommendedName>
</protein>
<dbReference type="EMBL" id="ML977352">
    <property type="protein sequence ID" value="KAF2107690.1"/>
    <property type="molecule type" value="Genomic_DNA"/>
</dbReference>
<name>A0A6A5YL59_9PLEO</name>
<gene>
    <name evidence="1" type="ORF">BDV96DRAFT_606248</name>
</gene>
<dbReference type="PANTHER" id="PTHR38790:SF4">
    <property type="entry name" value="2EXR DOMAIN-CONTAINING PROTEIN"/>
    <property type="match status" value="1"/>
</dbReference>
<evidence type="ECO:0000313" key="1">
    <source>
        <dbReference type="EMBL" id="KAF2107690.1"/>
    </source>
</evidence>
<sequence>MARSRKPLKRILQDEAPGTSATCHFARLPLELRQQIYEYAMEADWFGDVLLIRKKPEMKRSRNKANLFWQDHVISAMFPPLCQASRRMLEEAGPIFLKNVIFILDSAPSFQAFEQILKCEEVTKSIPNAITCVQELWFSAFCPINERSLQENLRDYLEGGHWLYPGFKTDPREQGSALLRQCTGLRKVVVHTGDWRFVPPSSPRLYGTPQVRHPPVCSSDRLLKRALHVNDIIQLPKLEKVTIFCTKTVPTAHVNPVDLLSALSRATDFLVEGTREHRRADKEEEAWYHLYDLQRIYEPDRDSSSEFEIEDSGGKVGRKDLVADTNYRWLYPYRHWYEAQAGRHFPGAEQVLDTGTTVLMRMKRKTESIAEARAYHVIRHTP</sequence>
<evidence type="ECO:0000313" key="2">
    <source>
        <dbReference type="Proteomes" id="UP000799770"/>
    </source>
</evidence>
<keyword evidence="2" id="KW-1185">Reference proteome</keyword>
<organism evidence="1 2">
    <name type="scientific">Lophiotrema nucula</name>
    <dbReference type="NCBI Taxonomy" id="690887"/>
    <lineage>
        <taxon>Eukaryota</taxon>
        <taxon>Fungi</taxon>
        <taxon>Dikarya</taxon>
        <taxon>Ascomycota</taxon>
        <taxon>Pezizomycotina</taxon>
        <taxon>Dothideomycetes</taxon>
        <taxon>Pleosporomycetidae</taxon>
        <taxon>Pleosporales</taxon>
        <taxon>Lophiotremataceae</taxon>
        <taxon>Lophiotrema</taxon>
    </lineage>
</organism>
<dbReference type="AlphaFoldDB" id="A0A6A5YL59"/>
<evidence type="ECO:0008006" key="3">
    <source>
        <dbReference type="Google" id="ProtNLM"/>
    </source>
</evidence>
<dbReference type="PANTHER" id="PTHR38790">
    <property type="entry name" value="2EXR DOMAIN-CONTAINING PROTEIN-RELATED"/>
    <property type="match status" value="1"/>
</dbReference>
<proteinExistence type="predicted"/>
<reference evidence="1" key="1">
    <citation type="journal article" date="2020" name="Stud. Mycol.">
        <title>101 Dothideomycetes genomes: a test case for predicting lifestyles and emergence of pathogens.</title>
        <authorList>
            <person name="Haridas S."/>
            <person name="Albert R."/>
            <person name="Binder M."/>
            <person name="Bloem J."/>
            <person name="Labutti K."/>
            <person name="Salamov A."/>
            <person name="Andreopoulos B."/>
            <person name="Baker S."/>
            <person name="Barry K."/>
            <person name="Bills G."/>
            <person name="Bluhm B."/>
            <person name="Cannon C."/>
            <person name="Castanera R."/>
            <person name="Culley D."/>
            <person name="Daum C."/>
            <person name="Ezra D."/>
            <person name="Gonzalez J."/>
            <person name="Henrissat B."/>
            <person name="Kuo A."/>
            <person name="Liang C."/>
            <person name="Lipzen A."/>
            <person name="Lutzoni F."/>
            <person name="Magnuson J."/>
            <person name="Mondo S."/>
            <person name="Nolan M."/>
            <person name="Ohm R."/>
            <person name="Pangilinan J."/>
            <person name="Park H.-J."/>
            <person name="Ramirez L."/>
            <person name="Alfaro M."/>
            <person name="Sun H."/>
            <person name="Tritt A."/>
            <person name="Yoshinaga Y."/>
            <person name="Zwiers L.-H."/>
            <person name="Turgeon B."/>
            <person name="Goodwin S."/>
            <person name="Spatafora J."/>
            <person name="Crous P."/>
            <person name="Grigoriev I."/>
        </authorList>
    </citation>
    <scope>NUCLEOTIDE SEQUENCE</scope>
    <source>
        <strain evidence="1">CBS 627.86</strain>
    </source>
</reference>
<dbReference type="OrthoDB" id="3799616at2759"/>
<accession>A0A6A5YL59</accession>
<dbReference type="Proteomes" id="UP000799770">
    <property type="component" value="Unassembled WGS sequence"/>
</dbReference>